<evidence type="ECO:0000313" key="9">
    <source>
        <dbReference type="Proteomes" id="UP001206925"/>
    </source>
</evidence>
<name>A0AAD5CWI7_AMBAR</name>
<feature type="domain" description="Myb-like" evidence="6">
    <location>
        <begin position="243"/>
        <end position="303"/>
    </location>
</feature>
<comment type="caution">
    <text evidence="8">The sequence shown here is derived from an EMBL/GenBank/DDBJ whole genome shotgun (WGS) entry which is preliminary data.</text>
</comment>
<comment type="subcellular location">
    <subcellularLocation>
        <location evidence="1">Nucleus</location>
    </subcellularLocation>
</comment>
<dbReference type="EMBL" id="JAMZMK010006576">
    <property type="protein sequence ID" value="KAI7748234.1"/>
    <property type="molecule type" value="Genomic_DNA"/>
</dbReference>
<keyword evidence="3" id="KW-0238">DNA-binding</keyword>
<feature type="domain" description="HTH myb-type" evidence="7">
    <location>
        <begin position="304"/>
        <end position="358"/>
    </location>
</feature>
<dbReference type="AlphaFoldDB" id="A0AAD5CWI7"/>
<dbReference type="FunFam" id="1.10.10.60:FF:000001">
    <property type="entry name" value="MYB-related transcription factor"/>
    <property type="match status" value="1"/>
</dbReference>
<reference evidence="8" key="1">
    <citation type="submission" date="2022-06" db="EMBL/GenBank/DDBJ databases">
        <title>Uncovering the hologenomic basis of an extraordinary plant invasion.</title>
        <authorList>
            <person name="Bieker V.C."/>
            <person name="Martin M.D."/>
            <person name="Gilbert T."/>
            <person name="Hodgins K."/>
            <person name="Battlay P."/>
            <person name="Petersen B."/>
            <person name="Wilson J."/>
        </authorList>
    </citation>
    <scope>NUCLEOTIDE SEQUENCE</scope>
    <source>
        <strain evidence="8">AA19_3_7</strain>
        <tissue evidence="8">Leaf</tissue>
    </source>
</reference>
<sequence length="534" mass="59873">MGIIEPDLTSEVIVVTCQIANDPEYHGDTEEHSVISTPSLERSGSGDDNQKSWWREFEKANDLHGRDESAHGETNNIITDHNVMHVDRLDLVDRESSQSSSGGRKKKKRSFKKKVLDTECKFQEVSDELKNKDANNLVDGYEFGWVDGSREKKIESTEEINEATRGMESVIGLNLSGFAMDVMASVTAEQGAGGIGKSSKDNSAHNMVKVDAAGRSGGLISIWNSAVRALMGRSPGPSRGRDENEIMKGAWSPEEDQLLITYIQTHGLGTWTSLPKHAGYGCLEGKRLRRCGKSCRLRWTNYLRPDIKRGKFSHEEENTILHLHSILGNKWSTMAKHLPGRTDNEIKNYWNTHMKKKLIHMGIDPMTHQPRTDLFSCLPQLAYIKQILEHNLLAQDLQYLLQTNTALLNRMNSIPQLQKESPDFVNVFPLEFNQEISEDMMTRFRLENCSVITQPLHDDVSIMNLETSNDDDGQSRLTSCVNSSSSLSLATWSSIPDTSGSLDSGSTISYGGASSYNWPEFLFEESFHVDQSLL</sequence>
<dbReference type="InterPro" id="IPR001005">
    <property type="entry name" value="SANT/Myb"/>
</dbReference>
<dbReference type="InterPro" id="IPR009057">
    <property type="entry name" value="Homeodomain-like_sf"/>
</dbReference>
<proteinExistence type="predicted"/>
<evidence type="ECO:0000259" key="7">
    <source>
        <dbReference type="PROSITE" id="PS51294"/>
    </source>
</evidence>
<dbReference type="PANTHER" id="PTHR47994:SF5">
    <property type="entry name" value="F14D16.11-RELATED"/>
    <property type="match status" value="1"/>
</dbReference>
<evidence type="ECO:0000256" key="5">
    <source>
        <dbReference type="SAM" id="MobiDB-lite"/>
    </source>
</evidence>
<feature type="region of interest" description="Disordered" evidence="5">
    <location>
        <begin position="23"/>
        <end position="50"/>
    </location>
</feature>
<dbReference type="InterPro" id="IPR017930">
    <property type="entry name" value="Myb_dom"/>
</dbReference>
<keyword evidence="2" id="KW-0677">Repeat</keyword>
<dbReference type="PANTHER" id="PTHR47994">
    <property type="entry name" value="F14D16.11-RELATED"/>
    <property type="match status" value="1"/>
</dbReference>
<feature type="domain" description="HTH myb-type" evidence="7">
    <location>
        <begin position="243"/>
        <end position="303"/>
    </location>
</feature>
<accession>A0AAD5CWI7</accession>
<dbReference type="PROSITE" id="PS51294">
    <property type="entry name" value="HTH_MYB"/>
    <property type="match status" value="2"/>
</dbReference>
<protein>
    <submittedName>
        <fullName evidence="8">Uncharacterized protein</fullName>
    </submittedName>
</protein>
<dbReference type="GO" id="GO:0005634">
    <property type="term" value="C:nucleus"/>
    <property type="evidence" value="ECO:0007669"/>
    <property type="project" value="UniProtKB-SubCell"/>
</dbReference>
<evidence type="ECO:0000256" key="2">
    <source>
        <dbReference type="ARBA" id="ARBA00022737"/>
    </source>
</evidence>
<feature type="domain" description="Myb-like" evidence="6">
    <location>
        <begin position="304"/>
        <end position="354"/>
    </location>
</feature>
<gene>
    <name evidence="8" type="ORF">M8C21_031520</name>
</gene>
<dbReference type="Gene3D" id="1.10.10.60">
    <property type="entry name" value="Homeodomain-like"/>
    <property type="match status" value="2"/>
</dbReference>
<dbReference type="FunFam" id="1.10.10.60:FF:000349">
    <property type="entry name" value="Transcription factor MYB39"/>
    <property type="match status" value="1"/>
</dbReference>
<dbReference type="SUPFAM" id="SSF46689">
    <property type="entry name" value="Homeodomain-like"/>
    <property type="match status" value="1"/>
</dbReference>
<dbReference type="InterPro" id="IPR015495">
    <property type="entry name" value="Myb_TF_plants"/>
</dbReference>
<feature type="compositionally biased region" description="Basic and acidic residues" evidence="5">
    <location>
        <begin position="23"/>
        <end position="33"/>
    </location>
</feature>
<dbReference type="PROSITE" id="PS50090">
    <property type="entry name" value="MYB_LIKE"/>
    <property type="match status" value="2"/>
</dbReference>
<evidence type="ECO:0000256" key="1">
    <source>
        <dbReference type="ARBA" id="ARBA00004123"/>
    </source>
</evidence>
<dbReference type="Pfam" id="PF00249">
    <property type="entry name" value="Myb_DNA-binding"/>
    <property type="match status" value="2"/>
</dbReference>
<evidence type="ECO:0000256" key="4">
    <source>
        <dbReference type="ARBA" id="ARBA00023242"/>
    </source>
</evidence>
<dbReference type="CDD" id="cd00167">
    <property type="entry name" value="SANT"/>
    <property type="match status" value="2"/>
</dbReference>
<evidence type="ECO:0000256" key="3">
    <source>
        <dbReference type="ARBA" id="ARBA00023125"/>
    </source>
</evidence>
<evidence type="ECO:0000259" key="6">
    <source>
        <dbReference type="PROSITE" id="PS50090"/>
    </source>
</evidence>
<organism evidence="8 9">
    <name type="scientific">Ambrosia artemisiifolia</name>
    <name type="common">Common ragweed</name>
    <dbReference type="NCBI Taxonomy" id="4212"/>
    <lineage>
        <taxon>Eukaryota</taxon>
        <taxon>Viridiplantae</taxon>
        <taxon>Streptophyta</taxon>
        <taxon>Embryophyta</taxon>
        <taxon>Tracheophyta</taxon>
        <taxon>Spermatophyta</taxon>
        <taxon>Magnoliopsida</taxon>
        <taxon>eudicotyledons</taxon>
        <taxon>Gunneridae</taxon>
        <taxon>Pentapetalae</taxon>
        <taxon>asterids</taxon>
        <taxon>campanulids</taxon>
        <taxon>Asterales</taxon>
        <taxon>Asteraceae</taxon>
        <taxon>Asteroideae</taxon>
        <taxon>Heliantheae alliance</taxon>
        <taxon>Heliantheae</taxon>
        <taxon>Ambrosia</taxon>
    </lineage>
</organism>
<dbReference type="SMART" id="SM00717">
    <property type="entry name" value="SANT"/>
    <property type="match status" value="2"/>
</dbReference>
<dbReference type="GO" id="GO:0003677">
    <property type="term" value="F:DNA binding"/>
    <property type="evidence" value="ECO:0007669"/>
    <property type="project" value="UniProtKB-KW"/>
</dbReference>
<evidence type="ECO:0000313" key="8">
    <source>
        <dbReference type="EMBL" id="KAI7748234.1"/>
    </source>
</evidence>
<dbReference type="Proteomes" id="UP001206925">
    <property type="component" value="Unassembled WGS sequence"/>
</dbReference>
<keyword evidence="9" id="KW-1185">Reference proteome</keyword>
<keyword evidence="4" id="KW-0539">Nucleus</keyword>